<dbReference type="Proteomes" id="UP000216339">
    <property type="component" value="Unassembled WGS sequence"/>
</dbReference>
<gene>
    <name evidence="2" type="ORF">BSZ37_07200</name>
</gene>
<evidence type="ECO:0000313" key="2">
    <source>
        <dbReference type="EMBL" id="PAP76244.1"/>
    </source>
</evidence>
<dbReference type="OrthoDB" id="1525376at2"/>
<reference evidence="2 3" key="1">
    <citation type="submission" date="2016-11" db="EMBL/GenBank/DDBJ databases">
        <title>Study of marine rhodopsin-containing bacteria.</title>
        <authorList>
            <person name="Yoshizawa S."/>
            <person name="Kumagai Y."/>
            <person name="Kogure K."/>
        </authorList>
    </citation>
    <scope>NUCLEOTIDE SEQUENCE [LARGE SCALE GENOMIC DNA]</scope>
    <source>
        <strain evidence="2 3">SAORIC-28</strain>
    </source>
</reference>
<proteinExistence type="predicted"/>
<accession>A0A271IZL6</accession>
<keyword evidence="3" id="KW-1185">Reference proteome</keyword>
<dbReference type="AlphaFoldDB" id="A0A271IZL6"/>
<organism evidence="2 3">
    <name type="scientific">Rubrivirga marina</name>
    <dbReference type="NCBI Taxonomy" id="1196024"/>
    <lineage>
        <taxon>Bacteria</taxon>
        <taxon>Pseudomonadati</taxon>
        <taxon>Rhodothermota</taxon>
        <taxon>Rhodothermia</taxon>
        <taxon>Rhodothermales</taxon>
        <taxon>Rubricoccaceae</taxon>
        <taxon>Rubrivirga</taxon>
    </lineage>
</organism>
<feature type="region of interest" description="Disordered" evidence="1">
    <location>
        <begin position="72"/>
        <end position="167"/>
    </location>
</feature>
<feature type="compositionally biased region" description="Low complexity" evidence="1">
    <location>
        <begin position="118"/>
        <end position="139"/>
    </location>
</feature>
<dbReference type="EMBL" id="MQWD01000001">
    <property type="protein sequence ID" value="PAP76244.1"/>
    <property type="molecule type" value="Genomic_DNA"/>
</dbReference>
<evidence type="ECO:0000256" key="1">
    <source>
        <dbReference type="SAM" id="MobiDB-lite"/>
    </source>
</evidence>
<dbReference type="RefSeq" id="WP_095509892.1">
    <property type="nucleotide sequence ID" value="NZ_MQWD01000001.1"/>
</dbReference>
<protein>
    <submittedName>
        <fullName evidence="2">Uncharacterized protein</fullName>
    </submittedName>
</protein>
<comment type="caution">
    <text evidence="2">The sequence shown here is derived from an EMBL/GenBank/DDBJ whole genome shotgun (WGS) entry which is preliminary data.</text>
</comment>
<evidence type="ECO:0000313" key="3">
    <source>
        <dbReference type="Proteomes" id="UP000216339"/>
    </source>
</evidence>
<sequence>MDKEEFERIKAEEKAHLRQLRQLKQTHRGAQRMASSAEALRNMRNEALESETDAMTDKLLRDAAHAEARFELATEGYAPQTGNAEEVDREDLAKAEAEALVRQMKAAMGGGSPSIEEAAQNAADPSAPASATTPGSAKTIGRPPPPEDEPSADPDQGAKTIGRSRDS</sequence>
<name>A0A271IZL6_9BACT</name>
<feature type="compositionally biased region" description="Basic and acidic residues" evidence="1">
    <location>
        <begin position="90"/>
        <end position="99"/>
    </location>
</feature>